<sequence length="75" mass="7979">MQSGSIVRQHFPDGEVPARVGRRPDPVRLIGDRPVSPAAARRAIAYLREGGCADPELSQQPLLVPAASHLLATSV</sequence>
<organism evidence="2 3">
    <name type="scientific">Amycolatopsis dendrobii</name>
    <dbReference type="NCBI Taxonomy" id="2760662"/>
    <lineage>
        <taxon>Bacteria</taxon>
        <taxon>Bacillati</taxon>
        <taxon>Actinomycetota</taxon>
        <taxon>Actinomycetes</taxon>
        <taxon>Pseudonocardiales</taxon>
        <taxon>Pseudonocardiaceae</taxon>
        <taxon>Amycolatopsis</taxon>
    </lineage>
</organism>
<evidence type="ECO:0000256" key="1">
    <source>
        <dbReference type="SAM" id="MobiDB-lite"/>
    </source>
</evidence>
<name>A0A7W3W1R9_9PSEU</name>
<gene>
    <name evidence="2" type="ORF">H4281_28885</name>
</gene>
<reference evidence="2 3" key="1">
    <citation type="submission" date="2020-08" db="EMBL/GenBank/DDBJ databases">
        <title>Amycolatopsis sp. nov. DR6-1 isolated from Dendrobium heterocarpum.</title>
        <authorList>
            <person name="Tedsree N."/>
            <person name="Kuncharoen N."/>
            <person name="Likhitwitayawuid K."/>
            <person name="Tanasupawat S."/>
        </authorList>
    </citation>
    <scope>NUCLEOTIDE SEQUENCE [LARGE SCALE GENOMIC DNA]</scope>
    <source>
        <strain evidence="2 3">DR6-1</strain>
    </source>
</reference>
<evidence type="ECO:0000313" key="2">
    <source>
        <dbReference type="EMBL" id="MBB1157180.1"/>
    </source>
</evidence>
<comment type="caution">
    <text evidence="2">The sequence shown here is derived from an EMBL/GenBank/DDBJ whole genome shotgun (WGS) entry which is preliminary data.</text>
</comment>
<evidence type="ECO:0000313" key="3">
    <source>
        <dbReference type="Proteomes" id="UP000526734"/>
    </source>
</evidence>
<dbReference type="RefSeq" id="WP_182894055.1">
    <property type="nucleotide sequence ID" value="NZ_JACGZW010000010.1"/>
</dbReference>
<dbReference type="Proteomes" id="UP000526734">
    <property type="component" value="Unassembled WGS sequence"/>
</dbReference>
<feature type="region of interest" description="Disordered" evidence="1">
    <location>
        <begin position="1"/>
        <end position="32"/>
    </location>
</feature>
<proteinExistence type="predicted"/>
<keyword evidence="3" id="KW-1185">Reference proteome</keyword>
<accession>A0A7W3W1R9</accession>
<protein>
    <submittedName>
        <fullName evidence="2">Uncharacterized protein</fullName>
    </submittedName>
</protein>
<dbReference type="AlphaFoldDB" id="A0A7W3W1R9"/>
<dbReference type="EMBL" id="JACGZW010000010">
    <property type="protein sequence ID" value="MBB1157180.1"/>
    <property type="molecule type" value="Genomic_DNA"/>
</dbReference>